<organism evidence="2 3">
    <name type="scientific">Acinetobacter baumannii (strain 1295743)</name>
    <dbReference type="NCBI Taxonomy" id="1310613"/>
    <lineage>
        <taxon>Bacteria</taxon>
        <taxon>Pseudomonadati</taxon>
        <taxon>Pseudomonadota</taxon>
        <taxon>Gammaproteobacteria</taxon>
        <taxon>Moraxellales</taxon>
        <taxon>Moraxellaceae</taxon>
        <taxon>Acinetobacter</taxon>
        <taxon>Acinetobacter calcoaceticus/baumannii complex</taxon>
    </lineage>
</organism>
<evidence type="ECO:0008006" key="4">
    <source>
        <dbReference type="Google" id="ProtNLM"/>
    </source>
</evidence>
<evidence type="ECO:0000256" key="1">
    <source>
        <dbReference type="SAM" id="SignalP"/>
    </source>
</evidence>
<dbReference type="RefSeq" id="WP_001041192.1">
    <property type="nucleotide sequence ID" value="NZ_JEWH01000002.1"/>
</dbReference>
<sequence>MNKQFILTFLLFFLSLSTEAKIITLSIDTYQELSKQQQNSIKDNLNKGWISYARDDTKIHYLSYQLIKSISDSIVIAPVKTTSVNLGDLNSIGLWQFDCKNKKMMLLSTATYSITNSKIFSIEEVEFPKEVPAIPNSMANRILEMACVLNYIKNN</sequence>
<accession>A0A009HTI7</accession>
<dbReference type="AlphaFoldDB" id="A0A009HTI7"/>
<evidence type="ECO:0000313" key="2">
    <source>
        <dbReference type="EMBL" id="EXB07552.1"/>
    </source>
</evidence>
<evidence type="ECO:0000313" key="3">
    <source>
        <dbReference type="Proteomes" id="UP000020595"/>
    </source>
</evidence>
<proteinExistence type="predicted"/>
<protein>
    <recommendedName>
        <fullName evidence="4">DUF4468 domain-containing protein</fullName>
    </recommendedName>
</protein>
<dbReference type="PATRIC" id="fig|1310613.3.peg.357"/>
<keyword evidence="1" id="KW-0732">Signal</keyword>
<dbReference type="Proteomes" id="UP000020595">
    <property type="component" value="Unassembled WGS sequence"/>
</dbReference>
<comment type="caution">
    <text evidence="2">The sequence shown here is derived from an EMBL/GenBank/DDBJ whole genome shotgun (WGS) entry which is preliminary data.</text>
</comment>
<reference evidence="2 3" key="1">
    <citation type="submission" date="2014-02" db="EMBL/GenBank/DDBJ databases">
        <title>Comparative genomics and transcriptomics to identify genetic mechanisms underlying the emergence of carbapenem resistant Acinetobacter baumannii (CRAb).</title>
        <authorList>
            <person name="Harris A.D."/>
            <person name="Johnson K.J."/>
            <person name="George J."/>
            <person name="Shefchek K."/>
            <person name="Daugherty S.C."/>
            <person name="Parankush S."/>
            <person name="Sadzewicz L."/>
            <person name="Tallon L."/>
            <person name="Sengamalay N."/>
            <person name="Hazen T.H."/>
            <person name="Rasko D.A."/>
        </authorList>
    </citation>
    <scope>NUCLEOTIDE SEQUENCE [LARGE SCALE GENOMIC DNA]</scope>
    <source>
        <strain evidence="2 3">1295743</strain>
    </source>
</reference>
<feature type="chain" id="PRO_5001446359" description="DUF4468 domain-containing protein" evidence="1">
    <location>
        <begin position="21"/>
        <end position="155"/>
    </location>
</feature>
<name>A0A009HTI7_ACIB9</name>
<gene>
    <name evidence="2" type="ORF">J512_0373</name>
</gene>
<dbReference type="EMBL" id="JEWH01000002">
    <property type="protein sequence ID" value="EXB07552.1"/>
    <property type="molecule type" value="Genomic_DNA"/>
</dbReference>
<feature type="signal peptide" evidence="1">
    <location>
        <begin position="1"/>
        <end position="20"/>
    </location>
</feature>